<feature type="signal peptide" evidence="9">
    <location>
        <begin position="1"/>
        <end position="27"/>
    </location>
</feature>
<keyword evidence="2 6" id="KW-0645">Protease</keyword>
<name>A0A919SNV4_9ACTN</name>
<dbReference type="PROSITE" id="PS00137">
    <property type="entry name" value="SUBTILASE_HIS"/>
    <property type="match status" value="1"/>
</dbReference>
<evidence type="ECO:0000256" key="7">
    <source>
        <dbReference type="RuleBase" id="RU003355"/>
    </source>
</evidence>
<dbReference type="PANTHER" id="PTHR43399:SF4">
    <property type="entry name" value="CELL WALL-ASSOCIATED PROTEASE"/>
    <property type="match status" value="1"/>
</dbReference>
<feature type="active site" description="Charge relay system" evidence="5 6">
    <location>
        <position position="257"/>
    </location>
</feature>
<evidence type="ECO:0000256" key="5">
    <source>
        <dbReference type="PIRSR" id="PIRSR615500-1"/>
    </source>
</evidence>
<evidence type="ECO:0000256" key="1">
    <source>
        <dbReference type="ARBA" id="ARBA00011073"/>
    </source>
</evidence>
<protein>
    <submittedName>
        <fullName evidence="11">Serine protease</fullName>
    </submittedName>
</protein>
<keyword evidence="4 6" id="KW-0720">Serine protease</keyword>
<dbReference type="InterPro" id="IPR013783">
    <property type="entry name" value="Ig-like_fold"/>
</dbReference>
<keyword evidence="3 6" id="KW-0378">Hydrolase</keyword>
<evidence type="ECO:0000256" key="6">
    <source>
        <dbReference type="PROSITE-ProRule" id="PRU01240"/>
    </source>
</evidence>
<dbReference type="EMBL" id="BOQP01000022">
    <property type="protein sequence ID" value="GIM75179.1"/>
    <property type="molecule type" value="Genomic_DNA"/>
</dbReference>
<dbReference type="InterPro" id="IPR036852">
    <property type="entry name" value="Peptidase_S8/S53_dom_sf"/>
</dbReference>
<evidence type="ECO:0000313" key="11">
    <source>
        <dbReference type="EMBL" id="GIM75179.1"/>
    </source>
</evidence>
<dbReference type="GO" id="GO:0004252">
    <property type="term" value="F:serine-type endopeptidase activity"/>
    <property type="evidence" value="ECO:0007669"/>
    <property type="project" value="UniProtKB-UniRule"/>
</dbReference>
<gene>
    <name evidence="11" type="ORF">Aco04nite_44080</name>
</gene>
<evidence type="ECO:0000256" key="3">
    <source>
        <dbReference type="ARBA" id="ARBA00022801"/>
    </source>
</evidence>
<accession>A0A919SNV4</accession>
<dbReference type="PROSITE" id="PS51892">
    <property type="entry name" value="SUBTILASE"/>
    <property type="match status" value="1"/>
</dbReference>
<dbReference type="Pfam" id="PF00082">
    <property type="entry name" value="Peptidase_S8"/>
    <property type="match status" value="1"/>
</dbReference>
<evidence type="ECO:0000256" key="9">
    <source>
        <dbReference type="SAM" id="SignalP"/>
    </source>
</evidence>
<comment type="similarity">
    <text evidence="1 6 7">Belongs to the peptidase S8 family.</text>
</comment>
<sequence>MRRSTLPALVAGIVTAGTLVGAAPSSAAPASSSPAGSPAAGQGTSVTLITGDRVTVTKSGATSVQPGPGRAGMRFISTKTKQGRSVIPADALPLLRAGRVDQRLFDVTSLIAGGYSDELPLLVAYPKSKNKQAKAATSIEGARVTRDLPVVGALAVRADLRGRAGLWKSLTTGTQSARALSAGVEHIWLDGTRKISLDVSVPQIGAPAAWQAGLDGTGVKVAILDTGIDATHPDLAGQIAESQNFTTAPDTDDTVGHGTHVASTIAGTGAASGGRYRGVAPGAKLVIGKVCGDQFCEESDILAGMSWAAGKAPVINMSLGGGDTEGIDPLEAAVNDLTAQFGTLFVIAAGNSGGDATVGSPATADAALAVGAVDRDDQLADFSSRGPRIGDNAIKPEITAPGVEIVAARAAHDQIGGPAPLPQYSSLSGTSMATPHVAGAAAILTQQHPGWSPQQRKTVLMGAAKPTAGVNVYGQGAGRVDVARAITQQVAVQEGTVSFQGGLWPHDDDQPETKTVTYRNDGPDPVTLTLALSAPAAVFSVADTTLTVPAGGTATTTVTADTSADVADGFHSGYLTATGPGGLKVEAPVGVFREPESYDVGYEMINRDGTPAENGYAVFFNLDTLAFYDIYGASGKKRLPKGDYGIYSFIGEVDTALLADPRRTIDGPATVSIDARVTKPVAITKPKPEALTTLLAASADWRGDDYGIGAGALGDETYPVFTGQLGDRTPEAGFSSSINAGFAKPDAAGSVRNSPYTYDFAWFKDGVMFDGLTRTVKPRELATLKAKYATEATGAYGVKGNSAQYGNGGGWSVLIPFDLPFQRTEYVNTEKGVQWAGDFYQELPPATEDDWPVDVSASFEPATAFKAGHTYRQEWNKAVFAPSVAKPSYPYDYVTRVGDTIYAQPPTHGEGPGRPGFSTLDSAKLALYRNGTLVSATDAEWGEFEVPAAAGDYRLELTATRSAPHTLSTSVAATWTFRSAHTEGEAPVRLPLSTVRFNPALDEHNTARAGRALSIPVHVDQQVKSRVGAVTVEASFDDGKTWRRVPVSGSGADRVAVVRSPAGAGFVSLRASVKGAVTQTVIRAYAVS</sequence>
<dbReference type="InterPro" id="IPR051048">
    <property type="entry name" value="Peptidase_S8/S53_subtilisin"/>
</dbReference>
<feature type="region of interest" description="Disordered" evidence="8">
    <location>
        <begin position="24"/>
        <end position="44"/>
    </location>
</feature>
<evidence type="ECO:0000313" key="12">
    <source>
        <dbReference type="Proteomes" id="UP000680865"/>
    </source>
</evidence>
<comment type="caution">
    <text evidence="11">The sequence shown here is derived from an EMBL/GenBank/DDBJ whole genome shotgun (WGS) entry which is preliminary data.</text>
</comment>
<dbReference type="RefSeq" id="WP_212999103.1">
    <property type="nucleotide sequence ID" value="NZ_BAAATW010000014.1"/>
</dbReference>
<feature type="compositionally biased region" description="Low complexity" evidence="8">
    <location>
        <begin position="24"/>
        <end position="41"/>
    </location>
</feature>
<feature type="chain" id="PRO_5037978332" evidence="9">
    <location>
        <begin position="28"/>
        <end position="1088"/>
    </location>
</feature>
<keyword evidence="9" id="KW-0732">Signal</keyword>
<proteinExistence type="inferred from homology"/>
<dbReference type="Gene3D" id="2.60.40.10">
    <property type="entry name" value="Immunoglobulins"/>
    <property type="match status" value="1"/>
</dbReference>
<feature type="domain" description="Peptidase S8/S53" evidence="10">
    <location>
        <begin position="216"/>
        <end position="476"/>
    </location>
</feature>
<dbReference type="PANTHER" id="PTHR43399">
    <property type="entry name" value="SUBTILISIN-RELATED"/>
    <property type="match status" value="1"/>
</dbReference>
<dbReference type="Proteomes" id="UP000680865">
    <property type="component" value="Unassembled WGS sequence"/>
</dbReference>
<dbReference type="AlphaFoldDB" id="A0A919SNV4"/>
<feature type="active site" description="Charge relay system" evidence="5 6">
    <location>
        <position position="225"/>
    </location>
</feature>
<dbReference type="Gene3D" id="3.40.50.200">
    <property type="entry name" value="Peptidase S8/S53 domain"/>
    <property type="match status" value="1"/>
</dbReference>
<organism evidence="11 12">
    <name type="scientific">Winogradskya consettensis</name>
    <dbReference type="NCBI Taxonomy" id="113560"/>
    <lineage>
        <taxon>Bacteria</taxon>
        <taxon>Bacillati</taxon>
        <taxon>Actinomycetota</taxon>
        <taxon>Actinomycetes</taxon>
        <taxon>Micromonosporales</taxon>
        <taxon>Micromonosporaceae</taxon>
        <taxon>Winogradskya</taxon>
    </lineage>
</organism>
<dbReference type="InterPro" id="IPR023828">
    <property type="entry name" value="Peptidase_S8_Ser-AS"/>
</dbReference>
<dbReference type="InterPro" id="IPR023827">
    <property type="entry name" value="Peptidase_S8_Asp-AS"/>
</dbReference>
<reference evidence="11" key="1">
    <citation type="submission" date="2021-03" db="EMBL/GenBank/DDBJ databases">
        <title>Whole genome shotgun sequence of Actinoplanes consettensis NBRC 14913.</title>
        <authorList>
            <person name="Komaki H."/>
            <person name="Tamura T."/>
        </authorList>
    </citation>
    <scope>NUCLEOTIDE SEQUENCE</scope>
    <source>
        <strain evidence="11">NBRC 14913</strain>
    </source>
</reference>
<feature type="active site" description="Charge relay system" evidence="5 6">
    <location>
        <position position="431"/>
    </location>
</feature>
<dbReference type="GO" id="GO:0006508">
    <property type="term" value="P:proteolysis"/>
    <property type="evidence" value="ECO:0007669"/>
    <property type="project" value="UniProtKB-KW"/>
</dbReference>
<evidence type="ECO:0000256" key="4">
    <source>
        <dbReference type="ARBA" id="ARBA00022825"/>
    </source>
</evidence>
<dbReference type="SUPFAM" id="SSF52743">
    <property type="entry name" value="Subtilisin-like"/>
    <property type="match status" value="1"/>
</dbReference>
<dbReference type="InterPro" id="IPR000209">
    <property type="entry name" value="Peptidase_S8/S53_dom"/>
</dbReference>
<dbReference type="PROSITE" id="PS00138">
    <property type="entry name" value="SUBTILASE_SER"/>
    <property type="match status" value="1"/>
</dbReference>
<evidence type="ECO:0000259" key="10">
    <source>
        <dbReference type="Pfam" id="PF00082"/>
    </source>
</evidence>
<dbReference type="InterPro" id="IPR022398">
    <property type="entry name" value="Peptidase_S8_His-AS"/>
</dbReference>
<dbReference type="PRINTS" id="PR00723">
    <property type="entry name" value="SUBTILISIN"/>
</dbReference>
<evidence type="ECO:0000256" key="2">
    <source>
        <dbReference type="ARBA" id="ARBA00022670"/>
    </source>
</evidence>
<dbReference type="InterPro" id="IPR015500">
    <property type="entry name" value="Peptidase_S8_subtilisin-rel"/>
</dbReference>
<keyword evidence="12" id="KW-1185">Reference proteome</keyword>
<evidence type="ECO:0000256" key="8">
    <source>
        <dbReference type="SAM" id="MobiDB-lite"/>
    </source>
</evidence>
<dbReference type="GO" id="GO:0005975">
    <property type="term" value="P:carbohydrate metabolic process"/>
    <property type="evidence" value="ECO:0007669"/>
    <property type="project" value="UniProtKB-ARBA"/>
</dbReference>
<dbReference type="PROSITE" id="PS00136">
    <property type="entry name" value="SUBTILASE_ASP"/>
    <property type="match status" value="1"/>
</dbReference>